<sequence>ADDTLSKLHIQGVPLTWDIIVNLNMKRSPCEGLSSEIYYVREGVVNTYAMSFVVPIPANITDLHFSWQALVKNPIPYAWGVEYNNHGAMIEPLFNISKHGYLPSKIQSIRIRFPCTGQHSAEVKILLQLNVSSTNRLYNDTYLNFRRNKICMEGPGSLAELIPRNDSVRLDHESWSSTGGAIYIAMGCAAVIFLLMAAMVPALNSNKTNRQESLHTSYTSNAYAGNPNVFIRMDSIGSGSYASIASLQKAPLDVLPSPYATSYVTSSYCGKISHHIYSKPASTRCSSRVSYYASSQLLQLPQLETNERVRRLAVPRHNIATKSLIQEGTFGRVYKGVFRSDVDLVSHDIVIKTVSDEASKHQISLFLAEGTMMYGISHKNILTVLAANTDNSLPPILVFPYFNRGNLKRFLYNCRTRGGEQYTLVTQDLVDIATQIVSACIFLHSNAICHKDLATRNCVVDENLHVKLTDSALSRDLFPADYHCLGDNENRPIKWMALESLERRVMTFSSDVWSFGVVLWELMTLAQQPYSEIDPFEMVDYLRDGYRLSRPKTCPDDLYNMMTCCWLASLEERPSFLRLRECLDYFSNALD</sequence>
<keyword evidence="4" id="KW-0808">Transferase</keyword>
<dbReference type="PROSITE" id="PS00109">
    <property type="entry name" value="PROTEIN_KINASE_TYR"/>
    <property type="match status" value="1"/>
</dbReference>
<feature type="non-terminal residue" evidence="18">
    <location>
        <position position="1"/>
    </location>
</feature>
<dbReference type="Gene3D" id="1.10.510.10">
    <property type="entry name" value="Transferase(Phosphotransferase) domain 1"/>
    <property type="match status" value="1"/>
</dbReference>
<dbReference type="GO" id="GO:0005886">
    <property type="term" value="C:plasma membrane"/>
    <property type="evidence" value="ECO:0007669"/>
    <property type="project" value="UniProtKB-SubCell"/>
</dbReference>
<proteinExistence type="predicted"/>
<feature type="non-terminal residue" evidence="18">
    <location>
        <position position="591"/>
    </location>
</feature>
<dbReference type="InterPro" id="IPR008266">
    <property type="entry name" value="Tyr_kinase_AS"/>
</dbReference>
<feature type="domain" description="Protein kinase" evidence="16">
    <location>
        <begin position="319"/>
        <end position="586"/>
    </location>
</feature>
<evidence type="ECO:0000256" key="6">
    <source>
        <dbReference type="ARBA" id="ARBA00022729"/>
    </source>
</evidence>
<evidence type="ECO:0000256" key="11">
    <source>
        <dbReference type="ARBA" id="ARBA00023136"/>
    </source>
</evidence>
<dbReference type="GO" id="GO:0004714">
    <property type="term" value="F:transmembrane receptor protein tyrosine kinase activity"/>
    <property type="evidence" value="ECO:0007669"/>
    <property type="project" value="UniProtKB-EC"/>
</dbReference>
<dbReference type="Gene3D" id="3.30.200.20">
    <property type="entry name" value="Phosphorylase Kinase, domain 1"/>
    <property type="match status" value="1"/>
</dbReference>
<comment type="subcellular location">
    <subcellularLocation>
        <location evidence="1">Cell membrane</location>
        <topology evidence="1">Single-pass membrane protein</topology>
    </subcellularLocation>
</comment>
<dbReference type="Pfam" id="PF07714">
    <property type="entry name" value="PK_Tyr_Ser-Thr"/>
    <property type="match status" value="1"/>
</dbReference>
<evidence type="ECO:0000256" key="8">
    <source>
        <dbReference type="ARBA" id="ARBA00022777"/>
    </source>
</evidence>
<keyword evidence="10 15" id="KW-1133">Transmembrane helix</keyword>
<name>A0A1B6CAR3_9HEMI</name>
<dbReference type="EC" id="2.7.10.1" evidence="2"/>
<dbReference type="EMBL" id="GEDC01026933">
    <property type="protein sequence ID" value="JAS10365.1"/>
    <property type="molecule type" value="Transcribed_RNA"/>
</dbReference>
<dbReference type="GO" id="GO:0007169">
    <property type="term" value="P:cell surface receptor protein tyrosine kinase signaling pathway"/>
    <property type="evidence" value="ECO:0007669"/>
    <property type="project" value="TreeGrafter"/>
</dbReference>
<keyword evidence="5 15" id="KW-0812">Transmembrane</keyword>
<dbReference type="PROSITE" id="PS50814">
    <property type="entry name" value="WIF"/>
    <property type="match status" value="1"/>
</dbReference>
<dbReference type="FunFam" id="1.10.510.10:FF:000165">
    <property type="entry name" value="Tyrosine-protein kinase RYK"/>
    <property type="match status" value="1"/>
</dbReference>
<keyword evidence="7" id="KW-0547">Nucleotide-binding</keyword>
<accession>A0A1B6CAR3</accession>
<organism evidence="18">
    <name type="scientific">Clastoptera arizonana</name>
    <name type="common">Arizona spittle bug</name>
    <dbReference type="NCBI Taxonomy" id="38151"/>
    <lineage>
        <taxon>Eukaryota</taxon>
        <taxon>Metazoa</taxon>
        <taxon>Ecdysozoa</taxon>
        <taxon>Arthropoda</taxon>
        <taxon>Hexapoda</taxon>
        <taxon>Insecta</taxon>
        <taxon>Pterygota</taxon>
        <taxon>Neoptera</taxon>
        <taxon>Paraneoptera</taxon>
        <taxon>Hemiptera</taxon>
        <taxon>Auchenorrhyncha</taxon>
        <taxon>Cercopoidea</taxon>
        <taxon>Clastopteridae</taxon>
        <taxon>Clastoptera</taxon>
    </lineage>
</organism>
<dbReference type="AlphaFoldDB" id="A0A1B6CAR3"/>
<evidence type="ECO:0000256" key="4">
    <source>
        <dbReference type="ARBA" id="ARBA00022679"/>
    </source>
</evidence>
<dbReference type="InterPro" id="IPR000719">
    <property type="entry name" value="Prot_kinase_dom"/>
</dbReference>
<evidence type="ECO:0000256" key="13">
    <source>
        <dbReference type="ARBA" id="ARBA00023170"/>
    </source>
</evidence>
<dbReference type="PRINTS" id="PR00109">
    <property type="entry name" value="TYRKINASE"/>
</dbReference>
<evidence type="ECO:0000256" key="12">
    <source>
        <dbReference type="ARBA" id="ARBA00023137"/>
    </source>
</evidence>
<keyword evidence="11 15" id="KW-0472">Membrane</keyword>
<keyword evidence="6" id="KW-0732">Signal</keyword>
<evidence type="ECO:0000259" key="17">
    <source>
        <dbReference type="PROSITE" id="PS50814"/>
    </source>
</evidence>
<keyword evidence="12" id="KW-0829">Tyrosine-protein kinase</keyword>
<dbReference type="InterPro" id="IPR011009">
    <property type="entry name" value="Kinase-like_dom_sf"/>
</dbReference>
<dbReference type="Pfam" id="PF02019">
    <property type="entry name" value="WIF"/>
    <property type="match status" value="1"/>
</dbReference>
<feature type="transmembrane region" description="Helical" evidence="15">
    <location>
        <begin position="181"/>
        <end position="203"/>
    </location>
</feature>
<keyword evidence="8" id="KW-0418">Kinase</keyword>
<dbReference type="SUPFAM" id="SSF56112">
    <property type="entry name" value="Protein kinase-like (PK-like)"/>
    <property type="match status" value="1"/>
</dbReference>
<keyword evidence="14" id="KW-0325">Glycoprotein</keyword>
<protein>
    <recommendedName>
        <fullName evidence="2">receptor protein-tyrosine kinase</fullName>
        <ecNumber evidence="2">2.7.10.1</ecNumber>
    </recommendedName>
</protein>
<evidence type="ECO:0000256" key="15">
    <source>
        <dbReference type="SAM" id="Phobius"/>
    </source>
</evidence>
<gene>
    <name evidence="18" type="ORF">g.45114</name>
</gene>
<dbReference type="InterPro" id="IPR001245">
    <property type="entry name" value="Ser-Thr/Tyr_kinase_cat_dom"/>
</dbReference>
<evidence type="ECO:0000256" key="9">
    <source>
        <dbReference type="ARBA" id="ARBA00022840"/>
    </source>
</evidence>
<dbReference type="GO" id="GO:0043235">
    <property type="term" value="C:receptor complex"/>
    <property type="evidence" value="ECO:0007669"/>
    <property type="project" value="TreeGrafter"/>
</dbReference>
<keyword evidence="13" id="KW-0675">Receptor</keyword>
<evidence type="ECO:0000256" key="1">
    <source>
        <dbReference type="ARBA" id="ARBA00004162"/>
    </source>
</evidence>
<evidence type="ECO:0000256" key="7">
    <source>
        <dbReference type="ARBA" id="ARBA00022741"/>
    </source>
</evidence>
<dbReference type="Gene3D" id="2.60.40.2170">
    <property type="entry name" value="Wnt, WIF domain"/>
    <property type="match status" value="1"/>
</dbReference>
<evidence type="ECO:0000256" key="5">
    <source>
        <dbReference type="ARBA" id="ARBA00022692"/>
    </source>
</evidence>
<dbReference type="PROSITE" id="PS50011">
    <property type="entry name" value="PROTEIN_KINASE_DOM"/>
    <property type="match status" value="1"/>
</dbReference>
<keyword evidence="3" id="KW-0597">Phosphoprotein</keyword>
<dbReference type="SMART" id="SM00469">
    <property type="entry name" value="WIF"/>
    <property type="match status" value="1"/>
</dbReference>
<keyword evidence="9" id="KW-0067">ATP-binding</keyword>
<feature type="domain" description="WIF" evidence="17">
    <location>
        <begin position="20"/>
        <end position="151"/>
    </location>
</feature>
<evidence type="ECO:0000256" key="2">
    <source>
        <dbReference type="ARBA" id="ARBA00011902"/>
    </source>
</evidence>
<dbReference type="PANTHER" id="PTHR24416">
    <property type="entry name" value="TYROSINE-PROTEIN KINASE RECEPTOR"/>
    <property type="match status" value="1"/>
</dbReference>
<dbReference type="GO" id="GO:0005524">
    <property type="term" value="F:ATP binding"/>
    <property type="evidence" value="ECO:0007669"/>
    <property type="project" value="UniProtKB-KW"/>
</dbReference>
<dbReference type="InterPro" id="IPR038677">
    <property type="entry name" value="WIF_sf"/>
</dbReference>
<dbReference type="InterPro" id="IPR050122">
    <property type="entry name" value="RTK"/>
</dbReference>
<evidence type="ECO:0000256" key="14">
    <source>
        <dbReference type="ARBA" id="ARBA00023180"/>
    </source>
</evidence>
<evidence type="ECO:0000256" key="3">
    <source>
        <dbReference type="ARBA" id="ARBA00022553"/>
    </source>
</evidence>
<reference evidence="18" key="1">
    <citation type="submission" date="2015-12" db="EMBL/GenBank/DDBJ databases">
        <title>De novo transcriptome assembly of four potential Pierce s Disease insect vectors from Arizona vineyards.</title>
        <authorList>
            <person name="Tassone E.E."/>
        </authorList>
    </citation>
    <scope>NUCLEOTIDE SEQUENCE</scope>
</reference>
<evidence type="ECO:0000256" key="10">
    <source>
        <dbReference type="ARBA" id="ARBA00022989"/>
    </source>
</evidence>
<evidence type="ECO:0000259" key="16">
    <source>
        <dbReference type="PROSITE" id="PS50011"/>
    </source>
</evidence>
<dbReference type="InterPro" id="IPR003306">
    <property type="entry name" value="WIF"/>
</dbReference>
<dbReference type="GO" id="GO:0010976">
    <property type="term" value="P:positive regulation of neuron projection development"/>
    <property type="evidence" value="ECO:0007669"/>
    <property type="project" value="TreeGrafter"/>
</dbReference>
<evidence type="ECO:0000313" key="18">
    <source>
        <dbReference type="EMBL" id="JAS10365.1"/>
    </source>
</evidence>
<dbReference type="GO" id="GO:0051897">
    <property type="term" value="P:positive regulation of phosphatidylinositol 3-kinase/protein kinase B signal transduction"/>
    <property type="evidence" value="ECO:0007669"/>
    <property type="project" value="TreeGrafter"/>
</dbReference>
<dbReference type="GO" id="GO:0007409">
    <property type="term" value="P:axonogenesis"/>
    <property type="evidence" value="ECO:0007669"/>
    <property type="project" value="TreeGrafter"/>
</dbReference>
<dbReference type="PANTHER" id="PTHR24416:SF349">
    <property type="entry name" value="TYROSINE-PROTEIN KINASE RYK"/>
    <property type="match status" value="1"/>
</dbReference>